<evidence type="ECO:0000313" key="3">
    <source>
        <dbReference type="EMBL" id="TDR20593.1"/>
    </source>
</evidence>
<dbReference type="RefSeq" id="WP_099018430.1">
    <property type="nucleotide sequence ID" value="NZ_NIHB01000001.1"/>
</dbReference>
<name>A0A4R6XT37_9GAMM</name>
<dbReference type="Gene3D" id="3.90.1200.10">
    <property type="match status" value="1"/>
</dbReference>
<keyword evidence="2" id="KW-0808">Transferase</keyword>
<comment type="similarity">
    <text evidence="1 2">Belongs to the fructosamine kinase family.</text>
</comment>
<comment type="caution">
    <text evidence="3">The sequence shown here is derived from an EMBL/GenBank/DDBJ whole genome shotgun (WGS) entry which is preliminary data.</text>
</comment>
<dbReference type="PANTHER" id="PTHR12149:SF8">
    <property type="entry name" value="PROTEIN-RIBULOSAMINE 3-KINASE"/>
    <property type="match status" value="1"/>
</dbReference>
<dbReference type="Proteomes" id="UP000295724">
    <property type="component" value="Unassembled WGS sequence"/>
</dbReference>
<dbReference type="OrthoDB" id="5291879at2"/>
<evidence type="ECO:0000313" key="4">
    <source>
        <dbReference type="Proteomes" id="UP000295724"/>
    </source>
</evidence>
<protein>
    <submittedName>
        <fullName evidence="3">Fructosamine-3-kinase</fullName>
    </submittedName>
</protein>
<dbReference type="Pfam" id="PF03881">
    <property type="entry name" value="Fructosamin_kin"/>
    <property type="match status" value="1"/>
</dbReference>
<dbReference type="InterPro" id="IPR011009">
    <property type="entry name" value="Kinase-like_dom_sf"/>
</dbReference>
<evidence type="ECO:0000256" key="1">
    <source>
        <dbReference type="ARBA" id="ARBA00009460"/>
    </source>
</evidence>
<dbReference type="PIRSF" id="PIRSF006221">
    <property type="entry name" value="Ketosamine-3-kinase"/>
    <property type="match status" value="1"/>
</dbReference>
<proteinExistence type="inferred from homology"/>
<dbReference type="GO" id="GO:0016301">
    <property type="term" value="F:kinase activity"/>
    <property type="evidence" value="ECO:0007669"/>
    <property type="project" value="UniProtKB-UniRule"/>
</dbReference>
<keyword evidence="2 3" id="KW-0418">Kinase</keyword>
<reference evidence="3 4" key="1">
    <citation type="submission" date="2019-03" db="EMBL/GenBank/DDBJ databases">
        <title>Genomic Encyclopedia of Type Strains, Phase IV (KMG-IV): sequencing the most valuable type-strain genomes for metagenomic binning, comparative biology and taxonomic classification.</title>
        <authorList>
            <person name="Goeker M."/>
        </authorList>
    </citation>
    <scope>NUCLEOTIDE SEQUENCE [LARGE SCALE GENOMIC DNA]</scope>
    <source>
        <strain evidence="3 4">DSM 25488</strain>
    </source>
</reference>
<evidence type="ECO:0000256" key="2">
    <source>
        <dbReference type="PIRNR" id="PIRNR006221"/>
    </source>
</evidence>
<keyword evidence="4" id="KW-1185">Reference proteome</keyword>
<sequence>MKFSKSNPTGDPKALIKEADALRCLQNKLSINHLPIKIPQIYSVNERCLQLEHINQMAGSKSLWQLFGRALAQMHLVPEPSFGWHEDNFIGLNPQVNRTTDNWGEFYVHNRLAHQISLIKSPSLQQQFKQSLSKLENQLIALLNENDPFPSLLHGDLWSGNVLFDEHHVWLVDPAIYCGDSEADLAMTELFGGFPAVFYQAYAEAKPLSKHYPLKKTIYNLYHQLNHYNLFGSGYLTGCERGFNTITQTMNL</sequence>
<accession>A0A4R6XT37</accession>
<dbReference type="PANTHER" id="PTHR12149">
    <property type="entry name" value="FRUCTOSAMINE 3 KINASE-RELATED PROTEIN"/>
    <property type="match status" value="1"/>
</dbReference>
<organism evidence="3 4">
    <name type="scientific">Marinicella litoralis</name>
    <dbReference type="NCBI Taxonomy" id="644220"/>
    <lineage>
        <taxon>Bacteria</taxon>
        <taxon>Pseudomonadati</taxon>
        <taxon>Pseudomonadota</taxon>
        <taxon>Gammaproteobacteria</taxon>
        <taxon>Lysobacterales</taxon>
        <taxon>Marinicellaceae</taxon>
        <taxon>Marinicella</taxon>
    </lineage>
</organism>
<dbReference type="InterPro" id="IPR016477">
    <property type="entry name" value="Fructo-/Ketosamine-3-kinase"/>
</dbReference>
<dbReference type="SUPFAM" id="SSF56112">
    <property type="entry name" value="Protein kinase-like (PK-like)"/>
    <property type="match status" value="1"/>
</dbReference>
<gene>
    <name evidence="3" type="ORF">C8D91_1567</name>
</gene>
<dbReference type="AlphaFoldDB" id="A0A4R6XT37"/>
<dbReference type="EMBL" id="SNZB01000003">
    <property type="protein sequence ID" value="TDR20593.1"/>
    <property type="molecule type" value="Genomic_DNA"/>
</dbReference>